<dbReference type="EMBL" id="JAWQEG010006410">
    <property type="protein sequence ID" value="KAK3854947.1"/>
    <property type="molecule type" value="Genomic_DNA"/>
</dbReference>
<feature type="compositionally biased region" description="Basic and acidic residues" evidence="1">
    <location>
        <begin position="45"/>
        <end position="90"/>
    </location>
</feature>
<evidence type="ECO:0000256" key="1">
    <source>
        <dbReference type="SAM" id="MobiDB-lite"/>
    </source>
</evidence>
<sequence>MEGGLGWMGAWEEREGMGTQKEVQRGREEDGYGWRGGMVVYSGEREGGKSRWRGEEGRIGVGGGERKRDGGGALVEERGMDGGGVDRERNGVGGGREGVEREGGSEGWRRGVWWMVEGV</sequence>
<gene>
    <name evidence="2" type="ORF">Pcinc_038620</name>
</gene>
<feature type="region of interest" description="Disordered" evidence="1">
    <location>
        <begin position="1"/>
        <end position="29"/>
    </location>
</feature>
<keyword evidence="3" id="KW-1185">Reference proteome</keyword>
<comment type="caution">
    <text evidence="2">The sequence shown here is derived from an EMBL/GenBank/DDBJ whole genome shotgun (WGS) entry which is preliminary data.</text>
</comment>
<evidence type="ECO:0000313" key="2">
    <source>
        <dbReference type="EMBL" id="KAK3854947.1"/>
    </source>
</evidence>
<dbReference type="Proteomes" id="UP001286313">
    <property type="component" value="Unassembled WGS sequence"/>
</dbReference>
<reference evidence="2" key="1">
    <citation type="submission" date="2023-10" db="EMBL/GenBank/DDBJ databases">
        <title>Genome assemblies of two species of porcelain crab, Petrolisthes cinctipes and Petrolisthes manimaculis (Anomura: Porcellanidae).</title>
        <authorList>
            <person name="Angst P."/>
        </authorList>
    </citation>
    <scope>NUCLEOTIDE SEQUENCE</scope>
    <source>
        <strain evidence="2">PB745_01</strain>
        <tissue evidence="2">Gill</tissue>
    </source>
</reference>
<accession>A0AAE1BQ65</accession>
<name>A0AAE1BQ65_PETCI</name>
<organism evidence="2 3">
    <name type="scientific">Petrolisthes cinctipes</name>
    <name type="common">Flat porcelain crab</name>
    <dbReference type="NCBI Taxonomy" id="88211"/>
    <lineage>
        <taxon>Eukaryota</taxon>
        <taxon>Metazoa</taxon>
        <taxon>Ecdysozoa</taxon>
        <taxon>Arthropoda</taxon>
        <taxon>Crustacea</taxon>
        <taxon>Multicrustacea</taxon>
        <taxon>Malacostraca</taxon>
        <taxon>Eumalacostraca</taxon>
        <taxon>Eucarida</taxon>
        <taxon>Decapoda</taxon>
        <taxon>Pleocyemata</taxon>
        <taxon>Anomura</taxon>
        <taxon>Galatheoidea</taxon>
        <taxon>Porcellanidae</taxon>
        <taxon>Petrolisthes</taxon>
    </lineage>
</organism>
<evidence type="ECO:0000313" key="3">
    <source>
        <dbReference type="Proteomes" id="UP001286313"/>
    </source>
</evidence>
<proteinExistence type="predicted"/>
<feature type="compositionally biased region" description="Basic and acidic residues" evidence="1">
    <location>
        <begin position="11"/>
        <end position="29"/>
    </location>
</feature>
<feature type="region of interest" description="Disordered" evidence="1">
    <location>
        <begin position="45"/>
        <end position="105"/>
    </location>
</feature>
<dbReference type="AlphaFoldDB" id="A0AAE1BQ65"/>
<protein>
    <submittedName>
        <fullName evidence="2">Uncharacterized protein</fullName>
    </submittedName>
</protein>